<feature type="transmembrane region" description="Helical" evidence="7">
    <location>
        <begin position="174"/>
        <end position="198"/>
    </location>
</feature>
<accession>A0A2G0CBC8</accession>
<keyword evidence="5 7" id="KW-1133">Transmembrane helix</keyword>
<evidence type="ECO:0000256" key="7">
    <source>
        <dbReference type="SAM" id="Phobius"/>
    </source>
</evidence>
<feature type="transmembrane region" description="Helical" evidence="7">
    <location>
        <begin position="80"/>
        <end position="98"/>
    </location>
</feature>
<feature type="transmembrane region" description="Helical" evidence="7">
    <location>
        <begin position="210"/>
        <end position="232"/>
    </location>
</feature>
<feature type="transmembrane region" description="Helical" evidence="7">
    <location>
        <begin position="322"/>
        <end position="345"/>
    </location>
</feature>
<protein>
    <recommendedName>
        <fullName evidence="10">Manganese transporter</fullName>
    </recommendedName>
</protein>
<dbReference type="Pfam" id="PF01566">
    <property type="entry name" value="Nramp"/>
    <property type="match status" value="1"/>
</dbReference>
<dbReference type="GO" id="GO:0034755">
    <property type="term" value="P:iron ion transmembrane transport"/>
    <property type="evidence" value="ECO:0007669"/>
    <property type="project" value="TreeGrafter"/>
</dbReference>
<evidence type="ECO:0000313" key="9">
    <source>
        <dbReference type="Proteomes" id="UP000226437"/>
    </source>
</evidence>
<feature type="transmembrane region" description="Helical" evidence="7">
    <location>
        <begin position="141"/>
        <end position="162"/>
    </location>
</feature>
<evidence type="ECO:0000256" key="5">
    <source>
        <dbReference type="ARBA" id="ARBA00022989"/>
    </source>
</evidence>
<dbReference type="GO" id="GO:0005384">
    <property type="term" value="F:manganese ion transmembrane transporter activity"/>
    <property type="evidence" value="ECO:0007669"/>
    <property type="project" value="TreeGrafter"/>
</dbReference>
<feature type="transmembrane region" description="Helical" evidence="7">
    <location>
        <begin position="296"/>
        <end position="316"/>
    </location>
</feature>
<evidence type="ECO:0000256" key="4">
    <source>
        <dbReference type="ARBA" id="ARBA00022847"/>
    </source>
</evidence>
<dbReference type="Proteomes" id="UP000226437">
    <property type="component" value="Unassembled WGS sequence"/>
</dbReference>
<feature type="transmembrane region" description="Helical" evidence="7">
    <location>
        <begin position="118"/>
        <end position="134"/>
    </location>
</feature>
<dbReference type="GO" id="GO:0015086">
    <property type="term" value="F:cadmium ion transmembrane transporter activity"/>
    <property type="evidence" value="ECO:0007669"/>
    <property type="project" value="TreeGrafter"/>
</dbReference>
<comment type="subcellular location">
    <subcellularLocation>
        <location evidence="1">Membrane</location>
        <topology evidence="1">Multi-pass membrane protein</topology>
    </subcellularLocation>
</comment>
<keyword evidence="3 7" id="KW-0812">Transmembrane</keyword>
<sequence length="385" mass="39767">MTISASSWGRALVWTLIAAAFIGPGTVATATRAGTQGGLAYLPFVLLAAVAGFVFMEMAARVTIVSGQSLGVHLHKTARWLPTLVFGAVAFGCMAYQAGNLSGALGGLQLLYPFDRGWLLPLAGAIVGLMWTGSADRIGRVMALVVALMGVLFVVAAALILFGEAPAERAYTPLDATVLLGLVGTTIVPYNFFLAAGLGDGGELPEMRRGLLVSFGLGWLITAAIVVVGSTTDAFASFGDLATGLQLTLGEYGRLVLAVGLFAAGFSSATTAPFAAAMAGRGLIGSGPGWETNGRAFRITWAVVLGVGLAVALLGLDIVGVILLAQIFNGLLLPFIAAVVLLLANRRSLLGEEVNSWWQNAIAVAVLAFLTYQTAVFFFGLIAGR</sequence>
<name>A0A2G0CBC8_9BACT</name>
<comment type="caution">
    <text evidence="8">The sequence shown here is derived from an EMBL/GenBank/DDBJ whole genome shotgun (WGS) entry which is preliminary data.</text>
</comment>
<dbReference type="OrthoDB" id="9787548at2"/>
<gene>
    <name evidence="8" type="ORF">CGL56_16945</name>
</gene>
<feature type="transmembrane region" description="Helical" evidence="7">
    <location>
        <begin position="252"/>
        <end position="275"/>
    </location>
</feature>
<feature type="transmembrane region" description="Helical" evidence="7">
    <location>
        <begin position="357"/>
        <end position="383"/>
    </location>
</feature>
<evidence type="ECO:0008006" key="10">
    <source>
        <dbReference type="Google" id="ProtNLM"/>
    </source>
</evidence>
<keyword evidence="4" id="KW-0769">Symport</keyword>
<feature type="transmembrane region" description="Helical" evidence="7">
    <location>
        <begin position="40"/>
        <end position="60"/>
    </location>
</feature>
<evidence type="ECO:0000313" key="8">
    <source>
        <dbReference type="EMBL" id="PHK97266.1"/>
    </source>
</evidence>
<keyword evidence="9" id="KW-1185">Reference proteome</keyword>
<dbReference type="GO" id="GO:0005886">
    <property type="term" value="C:plasma membrane"/>
    <property type="evidence" value="ECO:0007669"/>
    <property type="project" value="TreeGrafter"/>
</dbReference>
<evidence type="ECO:0000256" key="1">
    <source>
        <dbReference type="ARBA" id="ARBA00004141"/>
    </source>
</evidence>
<keyword evidence="6 7" id="KW-0472">Membrane</keyword>
<keyword evidence="2" id="KW-0813">Transport</keyword>
<dbReference type="EMBL" id="PDLO01000010">
    <property type="protein sequence ID" value="PHK97266.1"/>
    <property type="molecule type" value="Genomic_DNA"/>
</dbReference>
<organism evidence="8 9">
    <name type="scientific">Neolewinella marina</name>
    <dbReference type="NCBI Taxonomy" id="438751"/>
    <lineage>
        <taxon>Bacteria</taxon>
        <taxon>Pseudomonadati</taxon>
        <taxon>Bacteroidota</taxon>
        <taxon>Saprospiria</taxon>
        <taxon>Saprospirales</taxon>
        <taxon>Lewinellaceae</taxon>
        <taxon>Neolewinella</taxon>
    </lineage>
</organism>
<proteinExistence type="predicted"/>
<dbReference type="PANTHER" id="PTHR11706">
    <property type="entry name" value="SOLUTE CARRIER PROTEIN FAMILY 11 MEMBER"/>
    <property type="match status" value="1"/>
</dbReference>
<evidence type="ECO:0000256" key="6">
    <source>
        <dbReference type="ARBA" id="ARBA00023136"/>
    </source>
</evidence>
<evidence type="ECO:0000256" key="3">
    <source>
        <dbReference type="ARBA" id="ARBA00022692"/>
    </source>
</evidence>
<dbReference type="AlphaFoldDB" id="A0A2G0CBC8"/>
<dbReference type="PANTHER" id="PTHR11706:SF33">
    <property type="entry name" value="NATURAL RESISTANCE-ASSOCIATED MACROPHAGE PROTEIN 2"/>
    <property type="match status" value="1"/>
</dbReference>
<dbReference type="InterPro" id="IPR001046">
    <property type="entry name" value="NRAMP_fam"/>
</dbReference>
<dbReference type="GO" id="GO:0015293">
    <property type="term" value="F:symporter activity"/>
    <property type="evidence" value="ECO:0007669"/>
    <property type="project" value="UniProtKB-KW"/>
</dbReference>
<reference evidence="8 9" key="1">
    <citation type="submission" date="2017-10" db="EMBL/GenBank/DDBJ databases">
        <title>The draft genome sequence of Lewinella marina KCTC 32374.</title>
        <authorList>
            <person name="Wang K."/>
        </authorList>
    </citation>
    <scope>NUCLEOTIDE SEQUENCE [LARGE SCALE GENOMIC DNA]</scope>
    <source>
        <strain evidence="8 9">MKG-38</strain>
    </source>
</reference>
<evidence type="ECO:0000256" key="2">
    <source>
        <dbReference type="ARBA" id="ARBA00022448"/>
    </source>
</evidence>